<dbReference type="RefSeq" id="WP_143315804.1">
    <property type="nucleotide sequence ID" value="NZ_JACSRA010000015.1"/>
</dbReference>
<evidence type="ECO:0000313" key="1">
    <source>
        <dbReference type="EMBL" id="MBD7911801.1"/>
    </source>
</evidence>
<dbReference type="EMBL" id="JACSRA010000015">
    <property type="protein sequence ID" value="MBD7911801.1"/>
    <property type="molecule type" value="Genomic_DNA"/>
</dbReference>
<accession>A0ABR8PUE6</accession>
<dbReference type="Proteomes" id="UP000627781">
    <property type="component" value="Unassembled WGS sequence"/>
</dbReference>
<protein>
    <submittedName>
        <fullName evidence="1">Uncharacterized protein</fullName>
    </submittedName>
</protein>
<name>A0ABR8PUE6_9CLOT</name>
<organism evidence="1 2">
    <name type="scientific">Clostridium cibarium</name>
    <dbReference type="NCBI Taxonomy" id="2762247"/>
    <lineage>
        <taxon>Bacteria</taxon>
        <taxon>Bacillati</taxon>
        <taxon>Bacillota</taxon>
        <taxon>Clostridia</taxon>
        <taxon>Eubacteriales</taxon>
        <taxon>Clostridiaceae</taxon>
        <taxon>Clostridium</taxon>
    </lineage>
</organism>
<keyword evidence="2" id="KW-1185">Reference proteome</keyword>
<comment type="caution">
    <text evidence="1">The sequence shown here is derived from an EMBL/GenBank/DDBJ whole genome shotgun (WGS) entry which is preliminary data.</text>
</comment>
<reference evidence="1 2" key="1">
    <citation type="submission" date="2020-08" db="EMBL/GenBank/DDBJ databases">
        <title>A Genomic Blueprint of the Chicken Gut Microbiome.</title>
        <authorList>
            <person name="Gilroy R."/>
            <person name="Ravi A."/>
            <person name="Getino M."/>
            <person name="Pursley I."/>
            <person name="Horton D.L."/>
            <person name="Alikhan N.-F."/>
            <person name="Baker D."/>
            <person name="Gharbi K."/>
            <person name="Hall N."/>
            <person name="Watson M."/>
            <person name="Adriaenssens E.M."/>
            <person name="Foster-Nyarko E."/>
            <person name="Jarju S."/>
            <person name="Secka A."/>
            <person name="Antonio M."/>
            <person name="Oren A."/>
            <person name="Chaudhuri R."/>
            <person name="La Ragione R.M."/>
            <person name="Hildebrand F."/>
            <person name="Pallen M.J."/>
        </authorList>
    </citation>
    <scope>NUCLEOTIDE SEQUENCE [LARGE SCALE GENOMIC DNA]</scope>
    <source>
        <strain evidence="1 2">Sa3CVN1</strain>
    </source>
</reference>
<sequence length="97" mass="10845">MIKVQVDELTNDLATLNSAIGDFEPYSDNFAQSAKDSLSGMNSDFISKVKDTLEAMADTKAPELLKKIQEFHEYGLALVETFRETDAKIAENEQLKK</sequence>
<proteinExistence type="predicted"/>
<gene>
    <name evidence="1" type="ORF">H9661_10565</name>
</gene>
<evidence type="ECO:0000313" key="2">
    <source>
        <dbReference type="Proteomes" id="UP000627781"/>
    </source>
</evidence>